<evidence type="ECO:0000313" key="3">
    <source>
        <dbReference type="Proteomes" id="UP000004705"/>
    </source>
</evidence>
<dbReference type="Gene3D" id="3.20.20.190">
    <property type="entry name" value="Phosphatidylinositol (PI) phosphodiesterase"/>
    <property type="match status" value="1"/>
</dbReference>
<dbReference type="HOGENOM" id="CLU_030006_10_0_11"/>
<dbReference type="PROSITE" id="PS51704">
    <property type="entry name" value="GP_PDE"/>
    <property type="match status" value="1"/>
</dbReference>
<dbReference type="PANTHER" id="PTHR46211">
    <property type="entry name" value="GLYCEROPHOSPHORYL DIESTER PHOSPHODIESTERASE"/>
    <property type="match status" value="1"/>
</dbReference>
<keyword evidence="3" id="KW-1185">Reference proteome</keyword>
<gene>
    <name evidence="2" type="ORF">SacazDRAFT_00650</name>
</gene>
<dbReference type="AlphaFoldDB" id="H8GAN4"/>
<dbReference type="EMBL" id="CM001466">
    <property type="protein sequence ID" value="EHY87600.1"/>
    <property type="molecule type" value="Genomic_DNA"/>
</dbReference>
<dbReference type="InterPro" id="IPR030395">
    <property type="entry name" value="GP_PDE_dom"/>
</dbReference>
<dbReference type="Proteomes" id="UP000004705">
    <property type="component" value="Chromosome"/>
</dbReference>
<dbReference type="InterPro" id="IPR017946">
    <property type="entry name" value="PLC-like_Pdiesterase_TIM-brl"/>
</dbReference>
<protein>
    <submittedName>
        <fullName evidence="2">Glycerophosphoryl diester phosphodiesterase</fullName>
    </submittedName>
</protein>
<dbReference type="PANTHER" id="PTHR46211:SF1">
    <property type="entry name" value="GLYCEROPHOSPHODIESTER PHOSPHODIESTERASE, CYTOPLASMIC"/>
    <property type="match status" value="1"/>
</dbReference>
<dbReference type="GO" id="GO:0006629">
    <property type="term" value="P:lipid metabolic process"/>
    <property type="evidence" value="ECO:0007669"/>
    <property type="project" value="InterPro"/>
</dbReference>
<evidence type="ECO:0000259" key="1">
    <source>
        <dbReference type="PROSITE" id="PS51704"/>
    </source>
</evidence>
<dbReference type="OrthoDB" id="3268277at2"/>
<proteinExistence type="predicted"/>
<dbReference type="SUPFAM" id="SSF51695">
    <property type="entry name" value="PLC-like phosphodiesterases"/>
    <property type="match status" value="1"/>
</dbReference>
<accession>H8GAN4</accession>
<dbReference type="Pfam" id="PF03009">
    <property type="entry name" value="GDPD"/>
    <property type="match status" value="1"/>
</dbReference>
<name>H8GAN4_9PSEU</name>
<sequence>MHTTAGADWLATTPIAHRGLHDDERPENSMPAFEAALKAGYGIELDIHLSADDRLVVMHDDDLTRMTGTSAKVATLDAHDITRLTLLDTEATVPLLDDVLDLVDGQVPVLIEIKPGAPARRIGPPVVQLLRHYRGPVAVQSFDPRIVAWFRREHPTVLRGQLATSPTTFPIPRVQKALLRTIATNAVTRPHFLAFDVTAMPDAWISAWRRILRVPLLLWTVRTPHHHDIARRHQANVIFENVRPPLPA</sequence>
<organism evidence="2 3">
    <name type="scientific">Saccharomonospora azurea NA-128</name>
    <dbReference type="NCBI Taxonomy" id="882081"/>
    <lineage>
        <taxon>Bacteria</taxon>
        <taxon>Bacillati</taxon>
        <taxon>Actinomycetota</taxon>
        <taxon>Actinomycetes</taxon>
        <taxon>Pseudonocardiales</taxon>
        <taxon>Pseudonocardiaceae</taxon>
        <taxon>Saccharomonospora</taxon>
    </lineage>
</organism>
<reference evidence="2 3" key="1">
    <citation type="journal article" date="2012" name="Stand. Genomic Sci.">
        <title>Genome sequence of the soil bacterium Saccharomonospora azurea type strain (NA-128(T)).</title>
        <authorList>
            <person name="Klenk H.P."/>
            <person name="Held B."/>
            <person name="Lucas S."/>
            <person name="Lapidus A."/>
            <person name="Copeland A."/>
            <person name="Hammon N."/>
            <person name="Pitluck S."/>
            <person name="Goodwin L.A."/>
            <person name="Han C."/>
            <person name="Tapia R."/>
            <person name="Brambilla E.M."/>
            <person name="Potter G."/>
            <person name="Land M."/>
            <person name="Ivanova N."/>
            <person name="Rohde M."/>
            <person name="Goker M."/>
            <person name="Detter J.C."/>
            <person name="Kyrpides N.C."/>
            <person name="Woyke T."/>
        </authorList>
    </citation>
    <scope>NUCLEOTIDE SEQUENCE [LARGE SCALE GENOMIC DNA]</scope>
    <source>
        <strain evidence="2 3">NA-128</strain>
    </source>
</reference>
<dbReference type="GO" id="GO:0008081">
    <property type="term" value="F:phosphoric diester hydrolase activity"/>
    <property type="evidence" value="ECO:0007669"/>
    <property type="project" value="InterPro"/>
</dbReference>
<evidence type="ECO:0000313" key="2">
    <source>
        <dbReference type="EMBL" id="EHY87600.1"/>
    </source>
</evidence>
<dbReference type="RefSeq" id="WP_005438589.1">
    <property type="nucleotide sequence ID" value="NZ_CM001466.1"/>
</dbReference>
<feature type="domain" description="GP-PDE" evidence="1">
    <location>
        <begin position="12"/>
        <end position="248"/>
    </location>
</feature>